<dbReference type="SUPFAM" id="SSF48452">
    <property type="entry name" value="TPR-like"/>
    <property type="match status" value="1"/>
</dbReference>
<name>A0A6I2U002_9BACT</name>
<dbReference type="PROSITE" id="PS51257">
    <property type="entry name" value="PROKAR_LIPOPROTEIN"/>
    <property type="match status" value="1"/>
</dbReference>
<evidence type="ECO:0000313" key="10">
    <source>
        <dbReference type="Proteomes" id="UP000450161"/>
    </source>
</evidence>
<evidence type="ECO:0000256" key="2">
    <source>
        <dbReference type="ARBA" id="ARBA00006275"/>
    </source>
</evidence>
<feature type="domain" description="SusD-like N-terminal" evidence="8">
    <location>
        <begin position="114"/>
        <end position="236"/>
    </location>
</feature>
<dbReference type="GO" id="GO:0009279">
    <property type="term" value="C:cell outer membrane"/>
    <property type="evidence" value="ECO:0007669"/>
    <property type="project" value="UniProtKB-SubCell"/>
</dbReference>
<comment type="caution">
    <text evidence="9">The sequence shown here is derived from an EMBL/GenBank/DDBJ whole genome shotgun (WGS) entry which is preliminary data.</text>
</comment>
<dbReference type="Pfam" id="PF07980">
    <property type="entry name" value="SusD_RagB"/>
    <property type="match status" value="1"/>
</dbReference>
<dbReference type="InterPro" id="IPR012944">
    <property type="entry name" value="SusD_RagB_dom"/>
</dbReference>
<evidence type="ECO:0000256" key="3">
    <source>
        <dbReference type="ARBA" id="ARBA00022729"/>
    </source>
</evidence>
<evidence type="ECO:0000256" key="5">
    <source>
        <dbReference type="ARBA" id="ARBA00023237"/>
    </source>
</evidence>
<dbReference type="Proteomes" id="UP000450161">
    <property type="component" value="Unassembled WGS sequence"/>
</dbReference>
<dbReference type="Gene3D" id="1.25.40.390">
    <property type="match status" value="1"/>
</dbReference>
<accession>A0A6I2U002</accession>
<keyword evidence="3 6" id="KW-0732">Signal</keyword>
<evidence type="ECO:0000256" key="1">
    <source>
        <dbReference type="ARBA" id="ARBA00004442"/>
    </source>
</evidence>
<comment type="similarity">
    <text evidence="2">Belongs to the SusD family.</text>
</comment>
<organism evidence="9 10">
    <name type="scientific">Segatella copri</name>
    <dbReference type="NCBI Taxonomy" id="165179"/>
    <lineage>
        <taxon>Bacteria</taxon>
        <taxon>Pseudomonadati</taxon>
        <taxon>Bacteroidota</taxon>
        <taxon>Bacteroidia</taxon>
        <taxon>Bacteroidales</taxon>
        <taxon>Prevotellaceae</taxon>
        <taxon>Segatella</taxon>
    </lineage>
</organism>
<feature type="signal peptide" evidence="6">
    <location>
        <begin position="1"/>
        <end position="19"/>
    </location>
</feature>
<dbReference type="RefSeq" id="WP_154480445.1">
    <property type="nucleotide sequence ID" value="NZ_VUNF01000004.1"/>
</dbReference>
<gene>
    <name evidence="9" type="ORF">FYJ72_03780</name>
</gene>
<dbReference type="InterPro" id="IPR011990">
    <property type="entry name" value="TPR-like_helical_dom_sf"/>
</dbReference>
<dbReference type="Gene3D" id="1.25.40.900">
    <property type="match status" value="1"/>
</dbReference>
<evidence type="ECO:0000256" key="4">
    <source>
        <dbReference type="ARBA" id="ARBA00023136"/>
    </source>
</evidence>
<evidence type="ECO:0000259" key="8">
    <source>
        <dbReference type="Pfam" id="PF14322"/>
    </source>
</evidence>
<keyword evidence="5" id="KW-0998">Cell outer membrane</keyword>
<dbReference type="InterPro" id="IPR033985">
    <property type="entry name" value="SusD-like_N"/>
</dbReference>
<reference evidence="9 10" key="1">
    <citation type="submission" date="2019-08" db="EMBL/GenBank/DDBJ databases">
        <title>In-depth cultivation of the pig gut microbiome towards novel bacterial diversity and tailored functional studies.</title>
        <authorList>
            <person name="Wylensek D."/>
            <person name="Hitch T.C.A."/>
            <person name="Clavel T."/>
        </authorList>
    </citation>
    <scope>NUCLEOTIDE SEQUENCE [LARGE SCALE GENOMIC DNA]</scope>
    <source>
        <strain evidence="9 10">LKV-178-WT-2C</strain>
    </source>
</reference>
<feature type="domain" description="RagB/SusD" evidence="7">
    <location>
        <begin position="347"/>
        <end position="456"/>
    </location>
</feature>
<feature type="chain" id="PRO_5026174114" evidence="6">
    <location>
        <begin position="20"/>
        <end position="485"/>
    </location>
</feature>
<sequence>MKKIYKLSCVLSLAFAVCACDFEPDLTQNTPTDKAYETLQDVQNGTIGAYQALGYYPFLGNYAIAYGDFAGGLADGSSSSGHFYYQSNWTISETDAELEGIWQYGFMVVDRTVRTINGANKVLTTSANLSKEDKETLYYNKSQCFGLRALAYFTLSNFFCKPYNKGVEEKGLPIIKDKPIEAFKNSTRASLGDTYQFICDDIDSALVNSEKAGKQSLQYFYMNKAAIYALKARVNLYMGKYDVAEAATKKAIELKGKGNGTSTDTDPTDETYLNMWASVNVTDEDIFTISKTENDNLSANALNTLYGSYNGSVSAYCISFFANTDIRANLIGTVDSNTGGCRKYQGLETSQATSNIPVFRKSEMALIIAECEARIGSLDEAKKYLGYTAKRDTQYAAEDGTCDLTKLPNTKEELLEFIWKENTREFFGEGHFLFDARRLDKTITVKAGKCTDFKPANFVFPIPSAEINAGFMKEQNEGWEDGLPQ</sequence>
<dbReference type="AlphaFoldDB" id="A0A6I2U002"/>
<comment type="subcellular location">
    <subcellularLocation>
        <location evidence="1">Cell outer membrane</location>
    </subcellularLocation>
</comment>
<evidence type="ECO:0000256" key="6">
    <source>
        <dbReference type="SAM" id="SignalP"/>
    </source>
</evidence>
<keyword evidence="4" id="KW-0472">Membrane</keyword>
<evidence type="ECO:0000259" key="7">
    <source>
        <dbReference type="Pfam" id="PF07980"/>
    </source>
</evidence>
<protein>
    <submittedName>
        <fullName evidence="9">RagB/SusD family nutrient uptake outer membrane protein</fullName>
    </submittedName>
</protein>
<evidence type="ECO:0000313" key="9">
    <source>
        <dbReference type="EMBL" id="MST76824.1"/>
    </source>
</evidence>
<dbReference type="EMBL" id="VUNF01000004">
    <property type="protein sequence ID" value="MST76824.1"/>
    <property type="molecule type" value="Genomic_DNA"/>
</dbReference>
<dbReference type="Pfam" id="PF14322">
    <property type="entry name" value="SusD-like_3"/>
    <property type="match status" value="1"/>
</dbReference>
<proteinExistence type="inferred from homology"/>
<dbReference type="Gene3D" id="2.20.20.130">
    <property type="match status" value="1"/>
</dbReference>